<name>A0AA86NFW8_9EUKA</name>
<sequence length="153" mass="17541">MTTINLQPQLVLQGCRFFQQLHSDYNIFLLYINYNLINNFTLAKNKISVQYSKEQSTSCSTSILQNKEDYPQILSEVFHQMMLQQFLQNKCKNTYLNQYEILIDEQNIGIGTQLAVEILTGLCIGYEFGGNSETPCIQNVENGNINKIPLGIM</sequence>
<dbReference type="Proteomes" id="UP001642409">
    <property type="component" value="Unassembled WGS sequence"/>
</dbReference>
<proteinExistence type="predicted"/>
<keyword evidence="3" id="KW-1185">Reference proteome</keyword>
<dbReference type="EMBL" id="CATOUU010000169">
    <property type="protein sequence ID" value="CAI9918860.1"/>
    <property type="molecule type" value="Genomic_DNA"/>
</dbReference>
<accession>A0AA86NFW8</accession>
<reference evidence="2 3" key="2">
    <citation type="submission" date="2024-07" db="EMBL/GenBank/DDBJ databases">
        <authorList>
            <person name="Akdeniz Z."/>
        </authorList>
    </citation>
    <scope>NUCLEOTIDE SEQUENCE [LARGE SCALE GENOMIC DNA]</scope>
</reference>
<gene>
    <name evidence="2" type="ORF">HINF_LOCUS55982</name>
    <name evidence="1" type="ORF">HINF_LOCUS6505</name>
</gene>
<reference evidence="1" key="1">
    <citation type="submission" date="2023-06" db="EMBL/GenBank/DDBJ databases">
        <authorList>
            <person name="Kurt Z."/>
        </authorList>
    </citation>
    <scope>NUCLEOTIDE SEQUENCE</scope>
</reference>
<evidence type="ECO:0000313" key="1">
    <source>
        <dbReference type="EMBL" id="CAI9918860.1"/>
    </source>
</evidence>
<comment type="caution">
    <text evidence="1">The sequence shown here is derived from an EMBL/GenBank/DDBJ whole genome shotgun (WGS) entry which is preliminary data.</text>
</comment>
<organism evidence="1">
    <name type="scientific">Hexamita inflata</name>
    <dbReference type="NCBI Taxonomy" id="28002"/>
    <lineage>
        <taxon>Eukaryota</taxon>
        <taxon>Metamonada</taxon>
        <taxon>Diplomonadida</taxon>
        <taxon>Hexamitidae</taxon>
        <taxon>Hexamitinae</taxon>
        <taxon>Hexamita</taxon>
    </lineage>
</organism>
<dbReference type="EMBL" id="CAXDID020000300">
    <property type="protein sequence ID" value="CAL6073190.1"/>
    <property type="molecule type" value="Genomic_DNA"/>
</dbReference>
<evidence type="ECO:0000313" key="2">
    <source>
        <dbReference type="EMBL" id="CAL6073190.1"/>
    </source>
</evidence>
<protein>
    <submittedName>
        <fullName evidence="1">Uncharacterized protein</fullName>
    </submittedName>
</protein>
<dbReference type="AlphaFoldDB" id="A0AA86NFW8"/>
<evidence type="ECO:0000313" key="3">
    <source>
        <dbReference type="Proteomes" id="UP001642409"/>
    </source>
</evidence>